<keyword evidence="4" id="KW-1185">Reference proteome</keyword>
<feature type="compositionally biased region" description="Pro residues" evidence="2">
    <location>
        <begin position="74"/>
        <end position="85"/>
    </location>
</feature>
<accession>A0ABT0DQB2</accession>
<comment type="caution">
    <text evidence="3">The sequence shown here is derived from an EMBL/GenBank/DDBJ whole genome shotgun (WGS) entry which is preliminary data.</text>
</comment>
<dbReference type="InterPro" id="IPR017439">
    <property type="entry name" value="Amidohydrolase"/>
</dbReference>
<dbReference type="SUPFAM" id="SSF53187">
    <property type="entry name" value="Zn-dependent exopeptidases"/>
    <property type="match status" value="1"/>
</dbReference>
<name>A0ABT0DQB2_9HYPH</name>
<evidence type="ECO:0000313" key="4">
    <source>
        <dbReference type="Proteomes" id="UP001202867"/>
    </source>
</evidence>
<evidence type="ECO:0000256" key="2">
    <source>
        <dbReference type="SAM" id="MobiDB-lite"/>
    </source>
</evidence>
<evidence type="ECO:0000313" key="3">
    <source>
        <dbReference type="EMBL" id="MCK0209472.1"/>
    </source>
</evidence>
<gene>
    <name evidence="3" type="ORF">MWN33_15670</name>
</gene>
<dbReference type="InterPro" id="IPR002933">
    <property type="entry name" value="Peptidase_M20"/>
</dbReference>
<reference evidence="4" key="1">
    <citation type="submission" date="2023-07" db="EMBL/GenBank/DDBJ databases">
        <title>Ancylobacter moscoviensis sp. nov., facultatively methylotrophic bacteria from activated sludge and the reclassification of Starkeya novella (Starkey 1934) Kelly et al. 2000 as Ancylobacter novellus comb. nov., Starkeya koreensis Im et al. 2006 as Ancylobacter koreensis comb.nov., Angulomicrobium tetraedrale Vasil'eva et al. 1986 as Ancylobacter tetraedralis comb. nov., Angulomicrobium amanitiforme Fritz et al. 2004 as Ancylobacter amanitiformis comb. nov. and Methylorhabdus multivorans Doronina et al. 1996 as Ancylobacter multivorans comb. nov. and emended description of the genus Ancylobacter.</title>
        <authorList>
            <person name="Doronina N."/>
            <person name="Chemodurova A."/>
            <person name="Grouzdev D."/>
            <person name="Koziaeva V."/>
            <person name="Shi W."/>
            <person name="Wu L."/>
            <person name="Kaparullina E."/>
        </authorList>
    </citation>
    <scope>NUCLEOTIDE SEQUENCE [LARGE SCALE GENOMIC DNA]</scope>
    <source>
        <strain evidence="4">Jip08</strain>
    </source>
</reference>
<dbReference type="Proteomes" id="UP001202867">
    <property type="component" value="Unassembled WGS sequence"/>
</dbReference>
<dbReference type="PANTHER" id="PTHR11014:SF63">
    <property type="entry name" value="METALLOPEPTIDASE, PUTATIVE (AFU_ORTHOLOGUE AFUA_6G09600)-RELATED"/>
    <property type="match status" value="1"/>
</dbReference>
<organism evidence="3 4">
    <name type="scientific">Ancylobacter koreensis</name>
    <dbReference type="NCBI Taxonomy" id="266121"/>
    <lineage>
        <taxon>Bacteria</taxon>
        <taxon>Pseudomonadati</taxon>
        <taxon>Pseudomonadota</taxon>
        <taxon>Alphaproteobacteria</taxon>
        <taxon>Hyphomicrobiales</taxon>
        <taxon>Xanthobacteraceae</taxon>
        <taxon>Ancylobacter</taxon>
    </lineage>
</organism>
<keyword evidence="1" id="KW-0378">Hydrolase</keyword>
<dbReference type="EMBL" id="JALKCG010000007">
    <property type="protein sequence ID" value="MCK0209472.1"/>
    <property type="molecule type" value="Genomic_DNA"/>
</dbReference>
<feature type="region of interest" description="Disordered" evidence="2">
    <location>
        <begin position="64"/>
        <end position="85"/>
    </location>
</feature>
<evidence type="ECO:0000256" key="1">
    <source>
        <dbReference type="ARBA" id="ARBA00022801"/>
    </source>
</evidence>
<sequence>MHVAWLCGTTKLLAGNRAGWRGTVMAVFQPGEETGQGARAMIEDGMARRFPRPDVALGPHVVPAPAGTIGWRAGPPPCPPRTAGT</sequence>
<proteinExistence type="predicted"/>
<protein>
    <submittedName>
        <fullName evidence="3">M20/M25/M40 family metallo-hydrolase</fullName>
    </submittedName>
</protein>
<dbReference type="PANTHER" id="PTHR11014">
    <property type="entry name" value="PEPTIDASE M20 FAMILY MEMBER"/>
    <property type="match status" value="1"/>
</dbReference>
<dbReference type="Gene3D" id="3.40.630.10">
    <property type="entry name" value="Zn peptidases"/>
    <property type="match status" value="1"/>
</dbReference>
<dbReference type="Pfam" id="PF01546">
    <property type="entry name" value="Peptidase_M20"/>
    <property type="match status" value="1"/>
</dbReference>